<sequence>MSGGNIKVVVRCRPLNSRELNRGATPLIEMKGNQTVISRPPDQRTGKDGEDHKSFTFDKSYWSADKNDPSYADQQTVYNDLGEELLDHAFDGYNCCIFAYGQTGSGKSYSMMGYGDDIGIIPRTCSELFNRIQQNTDPLVTYAAEVSYIEIYNEKVRDLLNPKNKGNLKVREHPSTGPYVEDLSRLVVRSFDDINHLMDEGNKARTVAATNMNETSSRSHAVFTVFLTQKRKDEVTKLESEKVARISLVDLAGSERANSTGATGARLKEGANINRSLTTLGKVIAGLAEQSTQKPGKKAKDNFIPYRDSVLTWLLKDSLGGNSKTAMIAAISPADYDETLSTLRYADQAKKIKNKAVVNEDPNAKMIRELKEELSLLRDRLLVYAPDVVEQLASNSMLKLDSAGQQPHTNQPVVDQHKAIEVIDSSGQKKTMTKMEMIDQLQTSEKLLANLNETWEEKLKRTETIQVERARALEELGITVHKDNVSLHAPKKMPHLVNLNEDPLMSECLVYQLKPGITLVSGKDHRPPGEDLPTSSLITLGGSNIQTDHCRFENKDGVVTLYPKEDALVMVNGMRISEPRELHSTYRIIMGDNHIFRFNHPEEVRRERELQQQQQRQLPPRPPKLQLAPTSQQEDPSSLLTPMSPEPATMDWNFARLEAVRNYYWKEGSFQGVNDDELEKLFDGVTRVRNSRRNTRCMSMISFDDTSTTLSTSTTADLHGIPSMPSTIPRPQSVLDNSIYEEKLMMEKERLQKELKDQKQFYEAKINRMSMQLTSGLPDLPDDPLQQHLPSIAATLDDAASQAAADDRLFLAEHCWTHQQRESLTRVVRRWQSMRQVAMAEVVLTHAALLKEANVISREMGKDTTYQFMVIEPSPFVRPRSALEPASTGHPWELSQPTFSHGTDHPLPHPDPATPHCLDDDDHDMRLAAMGARPCIGVRVLDRHHKSVYEWSLATFKTRLDRMKQLLAYRDQPVFQNMKRWGDADPFYDHPSPKYSFIGYAATSARNLVWQQPFESTVQVICRSTGQVKAHLRIFLSPVAPRVPVSSPASPSLHDEDTGGRLINQKTRKETIKVGQPLVFEVRLLDLSGLAAQEWSEVHVQFRLSSFGVPFGDDTGHPERWFVSDTVPVLSSTLVSLNYSQTFSITVTPDILHRLEHNLVHFELYGSAQPRLLDQYDRWDDQREKPRLEDLLATRRSSSSLPPSSPHLLAAPLTRKDDNEPTVPRSRMASNDSSLSPLVIEQHDVSAWIQIFELLPNGEYLPVHAVTEHRNDIGVFHLRQGLQRRISITLCHQSGRQFEWSRVIKATVGKIRLLDDKGRVIDAQQSSEELPIKLLSQKHHVSYQKDGTSQLVTQGAWDSSQHECLFLNRLTASRSRILLRLTWDVESPKCSKPIQFSMDVALRVISRDRGTPTGPSATYRFKRLLGASGSHATRYLTKCSGLFTVNLRPLMTRRASQLWRLNTANKPVPGEEQHLGSWRPRGVSLVNDYKQIQHRLVLKEQVELTSQVLTLVAARSQTSQDAITNEKRKNGTNARQRRQAASDANQHDNDLDETAKALLQKVLVLWQSKHGHANEIHLSQDPPIPGMQDLQEPQALANSGTKLLAEVKQAIQPQENIPKKGYLAYQEDPLDDRWSKRWCVLQSPYLYMYRHQNEQDELGVINLASSRIDSNKALEKLLKRHHVFSLYTKSNAYTLQAASKTDMLEWTHHLLQHS</sequence>
<dbReference type="InterPro" id="IPR008984">
    <property type="entry name" value="SMAD_FHA_dom_sf"/>
</dbReference>
<dbReference type="Pfam" id="PF16183">
    <property type="entry name" value="Kinesin_assoc"/>
    <property type="match status" value="1"/>
</dbReference>
<comment type="similarity">
    <text evidence="11">Belongs to the TRAFAC class myosin-kinesin ATPase superfamily. Kinesin family.</text>
</comment>
<dbReference type="SUPFAM" id="SSF49879">
    <property type="entry name" value="SMAD/FHA domain"/>
    <property type="match status" value="1"/>
</dbReference>
<comment type="caution">
    <text evidence="16">The sequence shown here is derived from an EMBL/GenBank/DDBJ whole genome shotgun (WGS) entry which is preliminary data.</text>
</comment>
<evidence type="ECO:0000259" key="14">
    <source>
        <dbReference type="PROSITE" id="PS50003"/>
    </source>
</evidence>
<proteinExistence type="inferred from homology"/>
<dbReference type="STRING" id="101127.A0A1X2GIM7"/>
<evidence type="ECO:0000256" key="3">
    <source>
        <dbReference type="ARBA" id="ARBA00022448"/>
    </source>
</evidence>
<evidence type="ECO:0000256" key="7">
    <source>
        <dbReference type="ARBA" id="ARBA00022840"/>
    </source>
</evidence>
<evidence type="ECO:0000256" key="4">
    <source>
        <dbReference type="ARBA" id="ARBA00022490"/>
    </source>
</evidence>
<evidence type="ECO:0000256" key="6">
    <source>
        <dbReference type="ARBA" id="ARBA00022741"/>
    </source>
</evidence>
<dbReference type="PROSITE" id="PS50067">
    <property type="entry name" value="KINESIN_MOTOR_2"/>
    <property type="match status" value="1"/>
</dbReference>
<feature type="compositionally biased region" description="Low complexity" evidence="13">
    <location>
        <begin position="1194"/>
        <end position="1213"/>
    </location>
</feature>
<dbReference type="Pfam" id="PF12473">
    <property type="entry name" value="DUF3694"/>
    <property type="match status" value="1"/>
</dbReference>
<dbReference type="Gene3D" id="3.40.850.10">
    <property type="entry name" value="Kinesin motor domain"/>
    <property type="match status" value="1"/>
</dbReference>
<keyword evidence="7 11" id="KW-0067">ATP-binding</keyword>
<keyword evidence="8 12" id="KW-0175">Coiled coil</keyword>
<dbReference type="SMART" id="SM00129">
    <property type="entry name" value="KISc"/>
    <property type="match status" value="1"/>
</dbReference>
<feature type="coiled-coil region" evidence="12">
    <location>
        <begin position="741"/>
        <end position="772"/>
    </location>
</feature>
<dbReference type="InterPro" id="IPR036961">
    <property type="entry name" value="Kinesin_motor_dom_sf"/>
</dbReference>
<reference evidence="16 17" key="1">
    <citation type="submission" date="2016-07" db="EMBL/GenBank/DDBJ databases">
        <title>Pervasive Adenine N6-methylation of Active Genes in Fungi.</title>
        <authorList>
            <consortium name="DOE Joint Genome Institute"/>
            <person name="Mondo S.J."/>
            <person name="Dannebaum R.O."/>
            <person name="Kuo R.C."/>
            <person name="Labutti K."/>
            <person name="Haridas S."/>
            <person name="Kuo A."/>
            <person name="Salamov A."/>
            <person name="Ahrendt S.R."/>
            <person name="Lipzen A."/>
            <person name="Sullivan W."/>
            <person name="Andreopoulos W.B."/>
            <person name="Clum A."/>
            <person name="Lindquist E."/>
            <person name="Daum C."/>
            <person name="Ramamoorthy G.K."/>
            <person name="Gryganskyi A."/>
            <person name="Culley D."/>
            <person name="Magnuson J.K."/>
            <person name="James T.Y."/>
            <person name="O'Malley M.A."/>
            <person name="Stajich J.E."/>
            <person name="Spatafora J.W."/>
            <person name="Visel A."/>
            <person name="Grigoriev I.V."/>
        </authorList>
    </citation>
    <scope>NUCLEOTIDE SEQUENCE [LARGE SCALE GENOMIC DNA]</scope>
    <source>
        <strain evidence="16 17">NRRL 3301</strain>
    </source>
</reference>
<dbReference type="FunFam" id="3.40.850.10:FF:000047">
    <property type="entry name" value="Kinesin family protein"/>
    <property type="match status" value="1"/>
</dbReference>
<feature type="region of interest" description="Disordered" evidence="13">
    <location>
        <begin position="607"/>
        <end position="646"/>
    </location>
</feature>
<dbReference type="GO" id="GO:0008017">
    <property type="term" value="F:microtubule binding"/>
    <property type="evidence" value="ECO:0007669"/>
    <property type="project" value="InterPro"/>
</dbReference>
<evidence type="ECO:0000256" key="8">
    <source>
        <dbReference type="ARBA" id="ARBA00023054"/>
    </source>
</evidence>
<feature type="compositionally biased region" description="Polar residues" evidence="13">
    <location>
        <begin position="628"/>
        <end position="641"/>
    </location>
</feature>
<dbReference type="GO" id="GO:0005546">
    <property type="term" value="F:phosphatidylinositol-4,5-bisphosphate binding"/>
    <property type="evidence" value="ECO:0007669"/>
    <property type="project" value="UniProtKB-ARBA"/>
</dbReference>
<evidence type="ECO:0000256" key="12">
    <source>
        <dbReference type="SAM" id="Coils"/>
    </source>
</evidence>
<dbReference type="InterPro" id="IPR001849">
    <property type="entry name" value="PH_domain"/>
</dbReference>
<evidence type="ECO:0000256" key="11">
    <source>
        <dbReference type="PROSITE-ProRule" id="PRU00283"/>
    </source>
</evidence>
<dbReference type="GO" id="GO:0005524">
    <property type="term" value="F:ATP binding"/>
    <property type="evidence" value="ECO:0007669"/>
    <property type="project" value="UniProtKB-UniRule"/>
</dbReference>
<dbReference type="InterPro" id="IPR001752">
    <property type="entry name" value="Kinesin_motor_dom"/>
</dbReference>
<dbReference type="PRINTS" id="PR00380">
    <property type="entry name" value="KINESINHEAVY"/>
</dbReference>
<dbReference type="PANTHER" id="PTHR47117">
    <property type="entry name" value="STAR-RELATED LIPID TRANSFER PROTEIN 9"/>
    <property type="match status" value="1"/>
</dbReference>
<accession>A0A1X2GIM7</accession>
<dbReference type="InterPro" id="IPR011993">
    <property type="entry name" value="PH-like_dom_sf"/>
</dbReference>
<dbReference type="GO" id="GO:0008574">
    <property type="term" value="F:plus-end-directed microtubule motor activity"/>
    <property type="evidence" value="ECO:0007669"/>
    <property type="project" value="UniProtKB-ARBA"/>
</dbReference>
<dbReference type="CDD" id="cd22705">
    <property type="entry name" value="FHA_KIF1"/>
    <property type="match status" value="1"/>
</dbReference>
<dbReference type="Pfam" id="PF00225">
    <property type="entry name" value="Kinesin"/>
    <property type="match status" value="1"/>
</dbReference>
<keyword evidence="3" id="KW-0813">Transport</keyword>
<dbReference type="Gene3D" id="2.60.200.20">
    <property type="match status" value="1"/>
</dbReference>
<protein>
    <recommendedName>
        <fullName evidence="2">Kinesin-like protein unc-104</fullName>
    </recommendedName>
</protein>
<dbReference type="Pfam" id="PF00498">
    <property type="entry name" value="FHA"/>
    <property type="match status" value="1"/>
</dbReference>
<dbReference type="EMBL" id="MCGT01000014">
    <property type="protein sequence ID" value="ORX53969.1"/>
    <property type="molecule type" value="Genomic_DNA"/>
</dbReference>
<dbReference type="Gene3D" id="6.10.250.2520">
    <property type="match status" value="1"/>
</dbReference>
<keyword evidence="10" id="KW-0206">Cytoskeleton</keyword>
<keyword evidence="9 11" id="KW-0505">Motor protein</keyword>
<evidence type="ECO:0000313" key="16">
    <source>
        <dbReference type="EMBL" id="ORX53969.1"/>
    </source>
</evidence>
<keyword evidence="4" id="KW-0963">Cytoplasm</keyword>
<name>A0A1X2GIM7_9FUNG</name>
<gene>
    <name evidence="16" type="ORF">DM01DRAFT_1305392</name>
</gene>
<evidence type="ECO:0000259" key="15">
    <source>
        <dbReference type="PROSITE" id="PS50067"/>
    </source>
</evidence>
<feature type="domain" description="PH" evidence="14">
    <location>
        <begin position="1616"/>
        <end position="1714"/>
    </location>
</feature>
<dbReference type="Pfam" id="PF00169">
    <property type="entry name" value="PH"/>
    <property type="match status" value="1"/>
</dbReference>
<dbReference type="GO" id="GO:0047496">
    <property type="term" value="P:vesicle transport along microtubule"/>
    <property type="evidence" value="ECO:0007669"/>
    <property type="project" value="UniProtKB-ARBA"/>
</dbReference>
<dbReference type="SUPFAM" id="SSF52540">
    <property type="entry name" value="P-loop containing nucleoside triphosphate hydrolases"/>
    <property type="match status" value="1"/>
</dbReference>
<dbReference type="OrthoDB" id="3176171at2759"/>
<dbReference type="PROSITE" id="PS00411">
    <property type="entry name" value="KINESIN_MOTOR_1"/>
    <property type="match status" value="1"/>
</dbReference>
<dbReference type="PROSITE" id="PS50003">
    <property type="entry name" value="PH_DOMAIN"/>
    <property type="match status" value="1"/>
</dbReference>
<dbReference type="InterPro" id="IPR027417">
    <property type="entry name" value="P-loop_NTPase"/>
</dbReference>
<feature type="region of interest" description="Disordered" evidence="13">
    <location>
        <begin position="880"/>
        <end position="914"/>
    </location>
</feature>
<dbReference type="InterPro" id="IPR019821">
    <property type="entry name" value="Kinesin_motor_CS"/>
</dbReference>
<dbReference type="SUPFAM" id="SSF50729">
    <property type="entry name" value="PH domain-like"/>
    <property type="match status" value="1"/>
</dbReference>
<dbReference type="GO" id="GO:0005874">
    <property type="term" value="C:microtubule"/>
    <property type="evidence" value="ECO:0007669"/>
    <property type="project" value="UniProtKB-KW"/>
</dbReference>
<dbReference type="CDD" id="cd01365">
    <property type="entry name" value="KISc_KIF1A_KIF1B"/>
    <property type="match status" value="1"/>
</dbReference>
<feature type="binding site" evidence="11">
    <location>
        <begin position="101"/>
        <end position="108"/>
    </location>
    <ligand>
        <name>ATP</name>
        <dbReference type="ChEBI" id="CHEBI:30616"/>
    </ligand>
</feature>
<keyword evidence="6 11" id="KW-0547">Nucleotide-binding</keyword>
<evidence type="ECO:0000256" key="5">
    <source>
        <dbReference type="ARBA" id="ARBA00022701"/>
    </source>
</evidence>
<dbReference type="PANTHER" id="PTHR47117:SF10">
    <property type="entry name" value="KINESIN-LIKE PROTEIN KIF1B"/>
    <property type="match status" value="1"/>
</dbReference>
<dbReference type="SMART" id="SM00233">
    <property type="entry name" value="PH"/>
    <property type="match status" value="1"/>
</dbReference>
<evidence type="ECO:0000313" key="17">
    <source>
        <dbReference type="Proteomes" id="UP000242146"/>
    </source>
</evidence>
<feature type="region of interest" description="Disordered" evidence="13">
    <location>
        <begin position="1193"/>
        <end position="1234"/>
    </location>
</feature>
<evidence type="ECO:0000256" key="2">
    <source>
        <dbReference type="ARBA" id="ARBA00020751"/>
    </source>
</evidence>
<dbReference type="InterPro" id="IPR000253">
    <property type="entry name" value="FHA_dom"/>
</dbReference>
<dbReference type="Proteomes" id="UP000242146">
    <property type="component" value="Unassembled WGS sequence"/>
</dbReference>
<comment type="subcellular location">
    <subcellularLocation>
        <location evidence="1">Cytoplasm</location>
        <location evidence="1">Cytoskeleton</location>
    </subcellularLocation>
</comment>
<keyword evidence="17" id="KW-1185">Reference proteome</keyword>
<evidence type="ECO:0000256" key="9">
    <source>
        <dbReference type="ARBA" id="ARBA00023175"/>
    </source>
</evidence>
<dbReference type="Gene3D" id="2.30.29.30">
    <property type="entry name" value="Pleckstrin-homology domain (PH domain)/Phosphotyrosine-binding domain (PTB)"/>
    <property type="match status" value="1"/>
</dbReference>
<feature type="domain" description="Kinesin motor" evidence="15">
    <location>
        <begin position="5"/>
        <end position="352"/>
    </location>
</feature>
<feature type="region of interest" description="Disordered" evidence="13">
    <location>
        <begin position="1517"/>
        <end position="1549"/>
    </location>
</feature>
<keyword evidence="5" id="KW-0493">Microtubule</keyword>
<organism evidence="16 17">
    <name type="scientific">Hesseltinella vesiculosa</name>
    <dbReference type="NCBI Taxonomy" id="101127"/>
    <lineage>
        <taxon>Eukaryota</taxon>
        <taxon>Fungi</taxon>
        <taxon>Fungi incertae sedis</taxon>
        <taxon>Mucoromycota</taxon>
        <taxon>Mucoromycotina</taxon>
        <taxon>Mucoromycetes</taxon>
        <taxon>Mucorales</taxon>
        <taxon>Cunninghamellaceae</taxon>
        <taxon>Hesseltinella</taxon>
    </lineage>
</organism>
<feature type="compositionally biased region" description="Basic and acidic residues" evidence="13">
    <location>
        <begin position="41"/>
        <end position="52"/>
    </location>
</feature>
<evidence type="ECO:0000256" key="10">
    <source>
        <dbReference type="ARBA" id="ARBA00023212"/>
    </source>
</evidence>
<feature type="region of interest" description="Disordered" evidence="13">
    <location>
        <begin position="33"/>
        <end position="52"/>
    </location>
</feature>
<evidence type="ECO:0000256" key="13">
    <source>
        <dbReference type="SAM" id="MobiDB-lite"/>
    </source>
</evidence>
<dbReference type="InterPro" id="IPR022164">
    <property type="entry name" value="Kinesin-like"/>
</dbReference>
<dbReference type="InterPro" id="IPR032405">
    <property type="entry name" value="Kinesin_assoc"/>
</dbReference>
<evidence type="ECO:0000256" key="1">
    <source>
        <dbReference type="ARBA" id="ARBA00004245"/>
    </source>
</evidence>